<evidence type="ECO:0000256" key="7">
    <source>
        <dbReference type="ARBA" id="ARBA00023033"/>
    </source>
</evidence>
<dbReference type="GeneID" id="90003225"/>
<dbReference type="InterPro" id="IPR050121">
    <property type="entry name" value="Cytochrome_P450_monoxygenase"/>
</dbReference>
<evidence type="ECO:0000256" key="1">
    <source>
        <dbReference type="ARBA" id="ARBA00001971"/>
    </source>
</evidence>
<accession>A0ABR0RC34</accession>
<dbReference type="Pfam" id="PF00067">
    <property type="entry name" value="p450"/>
    <property type="match status" value="2"/>
</dbReference>
<evidence type="ECO:0000313" key="8">
    <source>
        <dbReference type="EMBL" id="KAK5938187.1"/>
    </source>
</evidence>
<proteinExistence type="inferred from homology"/>
<comment type="similarity">
    <text evidence="2">Belongs to the cytochrome P450 family.</text>
</comment>
<dbReference type="PANTHER" id="PTHR24305">
    <property type="entry name" value="CYTOCHROME P450"/>
    <property type="match status" value="1"/>
</dbReference>
<dbReference type="RefSeq" id="XP_064726277.1">
    <property type="nucleotide sequence ID" value="XM_064878169.1"/>
</dbReference>
<dbReference type="EMBL" id="JAVHJV010000014">
    <property type="protein sequence ID" value="KAK5938187.1"/>
    <property type="molecule type" value="Genomic_DNA"/>
</dbReference>
<sequence length="536" mass="60339">MLALVLGGVLVHPILDYLLDRKSLRQFPSPSVAAFTPFWVIYENWKGRRFLAVAQAHKELGPVIRITPNSLSFSDPKAYKDIYGHGSSILKDVFYDNVAGSTPSMADTTSRALHSIKRKNLSSIFSAKNITAMEPKVMLSVRKLLDALKHKSEGRRMADTDQFPVSNRRFDLRPWLNMFSFDAISDMLWSSRYGFLDRGNDDCHSMAEDGTTITVHAMNSFQTGVHFNTLCAQLSPIAYRLSRFVSQPTFLKQAADHFTGMARYQTVKRLASAPSEPDFFSFLPLESTEKRPVAMGLPDLVAECTSFLNAGEPPCLCNHLCGAKQQTGNDTTQISLTNAMYELASHPEKQRKLYNSLVESLEEGSRPIASYDELSKIPYLRACLDETFRLLPPVRFGLPRRTIGQGATIAGHHIPAGVTVSSSVHSLHRDESLFHKAHEWIPERWTPENPDLLPGEWQNLKDFVLPFTLGGRACIGRNLAYMELSICLAALVMAFEWKIDAQHEREFVHFERFNSSPVRLMVSARTRPEVRDVSVE</sequence>
<dbReference type="SUPFAM" id="SSF48264">
    <property type="entry name" value="Cytochrome P450"/>
    <property type="match status" value="1"/>
</dbReference>
<dbReference type="PRINTS" id="PR00385">
    <property type="entry name" value="P450"/>
</dbReference>
<dbReference type="PANTHER" id="PTHR24305:SF29">
    <property type="entry name" value="BENZOATE-PARA-HYDROXYLASE"/>
    <property type="match status" value="1"/>
</dbReference>
<evidence type="ECO:0000256" key="4">
    <source>
        <dbReference type="ARBA" id="ARBA00022723"/>
    </source>
</evidence>
<evidence type="ECO:0000256" key="5">
    <source>
        <dbReference type="ARBA" id="ARBA00023002"/>
    </source>
</evidence>
<keyword evidence="4" id="KW-0479">Metal-binding</keyword>
<comment type="cofactor">
    <cofactor evidence="1">
        <name>heme</name>
        <dbReference type="ChEBI" id="CHEBI:30413"/>
    </cofactor>
</comment>
<evidence type="ECO:0000256" key="3">
    <source>
        <dbReference type="ARBA" id="ARBA00022617"/>
    </source>
</evidence>
<comment type="caution">
    <text evidence="8">The sequence shown here is derived from an EMBL/GenBank/DDBJ whole genome shotgun (WGS) entry which is preliminary data.</text>
</comment>
<dbReference type="InterPro" id="IPR001128">
    <property type="entry name" value="Cyt_P450"/>
</dbReference>
<keyword evidence="6" id="KW-0408">Iron</keyword>
<organism evidence="8 9">
    <name type="scientific">Knufia obscura</name>
    <dbReference type="NCBI Taxonomy" id="1635080"/>
    <lineage>
        <taxon>Eukaryota</taxon>
        <taxon>Fungi</taxon>
        <taxon>Dikarya</taxon>
        <taxon>Ascomycota</taxon>
        <taxon>Pezizomycotina</taxon>
        <taxon>Eurotiomycetes</taxon>
        <taxon>Chaetothyriomycetidae</taxon>
        <taxon>Chaetothyriales</taxon>
        <taxon>Trichomeriaceae</taxon>
        <taxon>Knufia</taxon>
    </lineage>
</organism>
<name>A0ABR0RC34_9EURO</name>
<evidence type="ECO:0008006" key="10">
    <source>
        <dbReference type="Google" id="ProtNLM"/>
    </source>
</evidence>
<dbReference type="Gene3D" id="1.10.630.10">
    <property type="entry name" value="Cytochrome P450"/>
    <property type="match status" value="1"/>
</dbReference>
<dbReference type="Proteomes" id="UP001334248">
    <property type="component" value="Unassembled WGS sequence"/>
</dbReference>
<evidence type="ECO:0000256" key="2">
    <source>
        <dbReference type="ARBA" id="ARBA00010617"/>
    </source>
</evidence>
<reference evidence="8 9" key="1">
    <citation type="journal article" date="2023" name="Res Sq">
        <title>Genomic and morphological characterization of Knufia obscura isolated from the Mars 2020 spacecraft assembly facility.</title>
        <authorList>
            <person name="Chander A.M."/>
            <person name="Teixeira M.M."/>
            <person name="Singh N.K."/>
            <person name="Williams M.P."/>
            <person name="Parker C.W."/>
            <person name="Leo P."/>
            <person name="Stajich J.E."/>
            <person name="Torok T."/>
            <person name="Tighe S."/>
            <person name="Mason C.E."/>
            <person name="Venkateswaran K."/>
        </authorList>
    </citation>
    <scope>NUCLEOTIDE SEQUENCE [LARGE SCALE GENOMIC DNA]</scope>
    <source>
        <strain evidence="8 9">CCFEE 5817</strain>
    </source>
</reference>
<protein>
    <recommendedName>
        <fullName evidence="10">Cytochrome P450</fullName>
    </recommendedName>
</protein>
<keyword evidence="7" id="KW-0503">Monooxygenase</keyword>
<gene>
    <name evidence="8" type="ORF">PMZ80_009776</name>
</gene>
<keyword evidence="3" id="KW-0349">Heme</keyword>
<keyword evidence="9" id="KW-1185">Reference proteome</keyword>
<evidence type="ECO:0000256" key="6">
    <source>
        <dbReference type="ARBA" id="ARBA00023004"/>
    </source>
</evidence>
<evidence type="ECO:0000313" key="9">
    <source>
        <dbReference type="Proteomes" id="UP001334248"/>
    </source>
</evidence>
<dbReference type="InterPro" id="IPR002401">
    <property type="entry name" value="Cyt_P450_E_grp-I"/>
</dbReference>
<keyword evidence="5" id="KW-0560">Oxidoreductase</keyword>
<dbReference type="PRINTS" id="PR00463">
    <property type="entry name" value="EP450I"/>
</dbReference>
<dbReference type="InterPro" id="IPR036396">
    <property type="entry name" value="Cyt_P450_sf"/>
</dbReference>